<organism evidence="2 3">
    <name type="scientific">Mesorhizobium muleiense</name>
    <dbReference type="NCBI Taxonomy" id="1004279"/>
    <lineage>
        <taxon>Bacteria</taxon>
        <taxon>Pseudomonadati</taxon>
        <taxon>Pseudomonadota</taxon>
        <taxon>Alphaproteobacteria</taxon>
        <taxon>Hyphomicrobiales</taxon>
        <taxon>Phyllobacteriaceae</taxon>
        <taxon>Mesorhizobium</taxon>
    </lineage>
</organism>
<accession>A0A1G8VMN7</accession>
<feature type="transmembrane region" description="Helical" evidence="1">
    <location>
        <begin position="37"/>
        <end position="56"/>
    </location>
</feature>
<feature type="transmembrane region" description="Helical" evidence="1">
    <location>
        <begin position="322"/>
        <end position="338"/>
    </location>
</feature>
<keyword evidence="1" id="KW-0812">Transmembrane</keyword>
<dbReference type="RefSeq" id="WP_139172605.1">
    <property type="nucleotide sequence ID" value="NZ_FNEE01000008.1"/>
</dbReference>
<evidence type="ECO:0000256" key="1">
    <source>
        <dbReference type="SAM" id="Phobius"/>
    </source>
</evidence>
<protein>
    <submittedName>
        <fullName evidence="2">Uncharacterized protein</fullName>
    </submittedName>
</protein>
<sequence>MKKQVLFAGYKFGFLGLSVLTLQLNIHYFSPEYVLEIYKALSLSLIFTTFIDFGSSRAAISRGALRRTFPIAGIKSVARNTLYLGGLSLIFATVYDIATGEIYALFATTIAVFTCAFIPEKLSAVKSGRVLWWSFVDSISSIVFTAASIISIFIGPFHFHICIAVCAGYLAYYYVCSGIKEIVSRRALGAFLAANRKSIQYGMESIISTAVWAAFLWMPSGVNGQVSQLLVHRVLNLTRVYASTSVNSMLSDPDSISVINIVKSGMIVTPLGLIALYALMKIGHVEGIWLEMSFAAPMIIGTVVFILSSWTLLFLGKKTERLVLTLAVACGEVVIVIGDFNYRQFGTVILVFGLLALIRCQMLLRRREQ</sequence>
<feature type="transmembrane region" description="Helical" evidence="1">
    <location>
        <begin position="130"/>
        <end position="151"/>
    </location>
</feature>
<gene>
    <name evidence="2" type="ORF">SAMN05428953_10815</name>
</gene>
<feature type="transmembrane region" description="Helical" evidence="1">
    <location>
        <begin position="157"/>
        <end position="176"/>
    </location>
</feature>
<feature type="transmembrane region" description="Helical" evidence="1">
    <location>
        <begin position="77"/>
        <end position="95"/>
    </location>
</feature>
<proteinExistence type="predicted"/>
<name>A0A1G8VMN7_9HYPH</name>
<dbReference type="EMBL" id="FNEE01000008">
    <property type="protein sequence ID" value="SDJ67214.1"/>
    <property type="molecule type" value="Genomic_DNA"/>
</dbReference>
<keyword evidence="1" id="KW-1133">Transmembrane helix</keyword>
<feature type="transmembrane region" description="Helical" evidence="1">
    <location>
        <begin position="12"/>
        <end position="31"/>
    </location>
</feature>
<keyword evidence="1" id="KW-0472">Membrane</keyword>
<feature type="transmembrane region" description="Helical" evidence="1">
    <location>
        <begin position="258"/>
        <end position="280"/>
    </location>
</feature>
<dbReference type="Proteomes" id="UP000198894">
    <property type="component" value="Unassembled WGS sequence"/>
</dbReference>
<reference evidence="3" key="1">
    <citation type="submission" date="2016-10" db="EMBL/GenBank/DDBJ databases">
        <authorList>
            <person name="Varghese N."/>
            <person name="Submissions S."/>
        </authorList>
    </citation>
    <scope>NUCLEOTIDE SEQUENCE [LARGE SCALE GENOMIC DNA]</scope>
    <source>
        <strain evidence="3">CGMCC 1.11022</strain>
    </source>
</reference>
<feature type="transmembrane region" description="Helical" evidence="1">
    <location>
        <begin position="344"/>
        <end position="364"/>
    </location>
</feature>
<keyword evidence="3" id="KW-1185">Reference proteome</keyword>
<evidence type="ECO:0000313" key="3">
    <source>
        <dbReference type="Proteomes" id="UP000198894"/>
    </source>
</evidence>
<dbReference type="AlphaFoldDB" id="A0A1G8VMN7"/>
<feature type="transmembrane region" description="Helical" evidence="1">
    <location>
        <begin position="101"/>
        <end position="118"/>
    </location>
</feature>
<evidence type="ECO:0000313" key="2">
    <source>
        <dbReference type="EMBL" id="SDJ67214.1"/>
    </source>
</evidence>
<feature type="transmembrane region" description="Helical" evidence="1">
    <location>
        <begin position="292"/>
        <end position="315"/>
    </location>
</feature>